<accession>Q6ZP94</accession>
<reference evidence="1" key="1">
    <citation type="submission" date="2003-07" db="EMBL/GenBank/DDBJ databases">
        <title>NEDO human cDNA sequencing project.</title>
        <authorList>
            <person name="Ota T."/>
            <person name="Nakagawa S."/>
            <person name="Senoh A."/>
            <person name="Mizuguchi H."/>
            <person name="Inagaki H."/>
            <person name="Suzuki Y."/>
            <person name="Hata H."/>
            <person name="Nakagawa K."/>
            <person name="Mizuno S."/>
            <person name="Morinaga M."/>
            <person name="Kawamura M."/>
            <person name="Sugiyama T."/>
            <person name="Irie R."/>
            <person name="Otsuki T."/>
            <person name="Sato H."/>
            <person name="Nishikawa T."/>
            <person name="Sugiyama A."/>
            <person name="Kawakami B."/>
            <person name="Nagai K."/>
            <person name="Isogai T."/>
            <person name="Sugano S."/>
        </authorList>
    </citation>
    <scope>NUCLEOTIDE SEQUENCE</scope>
    <source>
        <tissue evidence="1">Adrenal gland</tissue>
    </source>
</reference>
<dbReference type="AlphaFoldDB" id="Q6ZP94"/>
<dbReference type="EMBL" id="AK129715">
    <property type="protein sequence ID" value="BAC85225.1"/>
    <property type="molecule type" value="mRNA"/>
</dbReference>
<proteinExistence type="evidence at transcript level"/>
<name>Q6ZP94_HUMAN</name>
<evidence type="ECO:0000313" key="1">
    <source>
        <dbReference type="EMBL" id="BAC85225.1"/>
    </source>
</evidence>
<protein>
    <submittedName>
        <fullName evidence="1">cDNA FLJ26204 fis, clone ADG07455</fullName>
    </submittedName>
</protein>
<sequence>MGKEPGPASRVWGTKRGCVVEAFDMEGWLPRATDEELLSWETGDNCASGNSGKREGSNCWEPTALSFTFCEAGYEHHFQLLAGALSVLLCESQGAAGTGKRWLPVLSKCAWELSWRPALTLQLARLSDRLSRRHSRRENQERQFAA</sequence>
<organism evidence="1">
    <name type="scientific">Homo sapiens</name>
    <name type="common">Human</name>
    <dbReference type="NCBI Taxonomy" id="9606"/>
    <lineage>
        <taxon>Eukaryota</taxon>
        <taxon>Metazoa</taxon>
        <taxon>Chordata</taxon>
        <taxon>Craniata</taxon>
        <taxon>Vertebrata</taxon>
        <taxon>Euteleostomi</taxon>
        <taxon>Mammalia</taxon>
        <taxon>Eutheria</taxon>
        <taxon>Euarchontoglires</taxon>
        <taxon>Primates</taxon>
        <taxon>Haplorrhini</taxon>
        <taxon>Catarrhini</taxon>
        <taxon>Hominidae</taxon>
        <taxon>Homo</taxon>
    </lineage>
</organism>